<gene>
    <name evidence="2" type="ORF">QBC47DRAFT_395176</name>
</gene>
<proteinExistence type="predicted"/>
<evidence type="ECO:0000313" key="3">
    <source>
        <dbReference type="Proteomes" id="UP001239445"/>
    </source>
</evidence>
<reference evidence="2" key="1">
    <citation type="submission" date="2023-06" db="EMBL/GenBank/DDBJ databases">
        <title>Genome-scale phylogeny and comparative genomics of the fungal order Sordariales.</title>
        <authorList>
            <consortium name="Lawrence Berkeley National Laboratory"/>
            <person name="Hensen N."/>
            <person name="Bonometti L."/>
            <person name="Westerberg I."/>
            <person name="Brannstrom I.O."/>
            <person name="Guillou S."/>
            <person name="Cros-Aarteil S."/>
            <person name="Calhoun S."/>
            <person name="Haridas S."/>
            <person name="Kuo A."/>
            <person name="Mondo S."/>
            <person name="Pangilinan J."/>
            <person name="Riley R."/>
            <person name="Labutti K."/>
            <person name="Andreopoulos B."/>
            <person name="Lipzen A."/>
            <person name="Chen C."/>
            <person name="Yanf M."/>
            <person name="Daum C."/>
            <person name="Ng V."/>
            <person name="Clum A."/>
            <person name="Steindorff A."/>
            <person name="Ohm R."/>
            <person name="Martin F."/>
            <person name="Silar P."/>
            <person name="Natvig D."/>
            <person name="Lalanne C."/>
            <person name="Gautier V."/>
            <person name="Ament-Velasquez S.L."/>
            <person name="Kruys A."/>
            <person name="Hutchinson M.I."/>
            <person name="Powell A.J."/>
            <person name="Barry K."/>
            <person name="Miller A.N."/>
            <person name="Grigoriev I.V."/>
            <person name="Debuchy R."/>
            <person name="Gladieux P."/>
            <person name="Thoren M.H."/>
            <person name="Johannesson H."/>
        </authorList>
    </citation>
    <scope>NUCLEOTIDE SEQUENCE</scope>
    <source>
        <strain evidence="2">PSN4</strain>
    </source>
</reference>
<dbReference type="AlphaFoldDB" id="A0AAJ0F402"/>
<keyword evidence="3" id="KW-1185">Reference proteome</keyword>
<feature type="compositionally biased region" description="Polar residues" evidence="1">
    <location>
        <begin position="110"/>
        <end position="120"/>
    </location>
</feature>
<evidence type="ECO:0000313" key="2">
    <source>
        <dbReference type="EMBL" id="KAK1749878.1"/>
    </source>
</evidence>
<dbReference type="EMBL" id="MU839851">
    <property type="protein sequence ID" value="KAK1749878.1"/>
    <property type="molecule type" value="Genomic_DNA"/>
</dbReference>
<sequence>MPEKIVQSTDAMGDAIKDLGGPENITPTSLVRAKMDAQARSGNNKGRYAGVNVELGKGGSQGTATIRADWDPQKGPHINVTRGSEKTAYLESHIPGTDTERATDQRKQTLSDNVENSGQQFAMDRFVRK</sequence>
<feature type="region of interest" description="Disordered" evidence="1">
    <location>
        <begin position="1"/>
        <end position="27"/>
    </location>
</feature>
<feature type="region of interest" description="Disordered" evidence="1">
    <location>
        <begin position="93"/>
        <end position="129"/>
    </location>
</feature>
<dbReference type="Proteomes" id="UP001239445">
    <property type="component" value="Unassembled WGS sequence"/>
</dbReference>
<organism evidence="2 3">
    <name type="scientific">Echria macrotheca</name>
    <dbReference type="NCBI Taxonomy" id="438768"/>
    <lineage>
        <taxon>Eukaryota</taxon>
        <taxon>Fungi</taxon>
        <taxon>Dikarya</taxon>
        <taxon>Ascomycota</taxon>
        <taxon>Pezizomycotina</taxon>
        <taxon>Sordariomycetes</taxon>
        <taxon>Sordariomycetidae</taxon>
        <taxon>Sordariales</taxon>
        <taxon>Schizotheciaceae</taxon>
        <taxon>Echria</taxon>
    </lineage>
</organism>
<evidence type="ECO:0000256" key="1">
    <source>
        <dbReference type="SAM" id="MobiDB-lite"/>
    </source>
</evidence>
<accession>A0AAJ0F402</accession>
<feature type="compositionally biased region" description="Polar residues" evidence="1">
    <location>
        <begin position="1"/>
        <end position="10"/>
    </location>
</feature>
<comment type="caution">
    <text evidence="2">The sequence shown here is derived from an EMBL/GenBank/DDBJ whole genome shotgun (WGS) entry which is preliminary data.</text>
</comment>
<feature type="compositionally biased region" description="Basic and acidic residues" evidence="1">
    <location>
        <begin position="98"/>
        <end position="109"/>
    </location>
</feature>
<feature type="region of interest" description="Disordered" evidence="1">
    <location>
        <begin position="57"/>
        <end position="80"/>
    </location>
</feature>
<protein>
    <submittedName>
        <fullName evidence="2">Uncharacterized protein</fullName>
    </submittedName>
</protein>
<name>A0AAJ0F402_9PEZI</name>